<dbReference type="Pfam" id="PF08264">
    <property type="entry name" value="Anticodon_1"/>
    <property type="match status" value="1"/>
</dbReference>
<dbReference type="InterPro" id="IPR013155">
    <property type="entry name" value="M/V/L/I-tRNA-synth_anticd-bd"/>
</dbReference>
<comment type="caution">
    <text evidence="14">The sequence shown here is derived from an EMBL/GenBank/DDBJ whole genome shotgun (WGS) entry which is preliminary data.</text>
</comment>
<proteinExistence type="inferred from homology"/>
<dbReference type="Gene3D" id="1.10.730.10">
    <property type="entry name" value="Isoleucyl-tRNA Synthetase, Domain 1"/>
    <property type="match status" value="2"/>
</dbReference>
<evidence type="ECO:0000259" key="12">
    <source>
        <dbReference type="Pfam" id="PF09334"/>
    </source>
</evidence>
<evidence type="ECO:0000256" key="4">
    <source>
        <dbReference type="ARBA" id="ARBA00022741"/>
    </source>
</evidence>
<dbReference type="Gene3D" id="3.40.50.620">
    <property type="entry name" value="HUPs"/>
    <property type="match status" value="3"/>
</dbReference>
<dbReference type="PRINTS" id="PR00985">
    <property type="entry name" value="TRNASYNTHLEU"/>
</dbReference>
<dbReference type="SUPFAM" id="SSF52374">
    <property type="entry name" value="Nucleotidylyl transferase"/>
    <property type="match status" value="1"/>
</dbReference>
<evidence type="ECO:0000313" key="14">
    <source>
        <dbReference type="EMBL" id="MBD8507045.1"/>
    </source>
</evidence>
<feature type="short sequence motif" description="'KMSKS' region" evidence="9">
    <location>
        <begin position="729"/>
        <end position="733"/>
    </location>
</feature>
<protein>
    <recommendedName>
        <fullName evidence="9">Leucine--tRNA ligase</fullName>
        <ecNumber evidence="9">6.1.1.4</ecNumber>
    </recommendedName>
    <alternativeName>
        <fullName evidence="9">Leucyl-tRNA synthetase</fullName>
        <shortName evidence="9">LeuRS</shortName>
    </alternativeName>
</protein>
<dbReference type="EMBL" id="JACYWE010000006">
    <property type="protein sequence ID" value="MBD8507045.1"/>
    <property type="molecule type" value="Genomic_DNA"/>
</dbReference>
<accession>A0A927JDX8</accession>
<dbReference type="Pfam" id="PF13603">
    <property type="entry name" value="tRNA-synt_1_2"/>
    <property type="match status" value="1"/>
</dbReference>
<feature type="domain" description="Methionyl/Leucyl tRNA synthetase" evidence="12">
    <location>
        <begin position="63"/>
        <end position="168"/>
    </location>
</feature>
<feature type="domain" description="Methionyl/Valyl/Leucyl/Isoleucyl-tRNA synthetase anticodon-binding" evidence="11">
    <location>
        <begin position="803"/>
        <end position="920"/>
    </location>
</feature>
<comment type="catalytic activity">
    <reaction evidence="8 9">
        <text>tRNA(Leu) + L-leucine + ATP = L-leucyl-tRNA(Leu) + AMP + diphosphate</text>
        <dbReference type="Rhea" id="RHEA:11688"/>
        <dbReference type="Rhea" id="RHEA-COMP:9613"/>
        <dbReference type="Rhea" id="RHEA-COMP:9622"/>
        <dbReference type="ChEBI" id="CHEBI:30616"/>
        <dbReference type="ChEBI" id="CHEBI:33019"/>
        <dbReference type="ChEBI" id="CHEBI:57427"/>
        <dbReference type="ChEBI" id="CHEBI:78442"/>
        <dbReference type="ChEBI" id="CHEBI:78494"/>
        <dbReference type="ChEBI" id="CHEBI:456215"/>
        <dbReference type="EC" id="6.1.1.4"/>
    </reaction>
</comment>
<comment type="caution">
    <text evidence="9">Lacks conserved residue(s) required for the propagation of feature annotation.</text>
</comment>
<dbReference type="SUPFAM" id="SSF47323">
    <property type="entry name" value="Anticodon-binding domain of a subclass of class I aminoacyl-tRNA synthetases"/>
    <property type="match status" value="1"/>
</dbReference>
<dbReference type="PANTHER" id="PTHR43740">
    <property type="entry name" value="LEUCYL-TRNA SYNTHETASE"/>
    <property type="match status" value="1"/>
</dbReference>
<gene>
    <name evidence="9" type="primary">leuS</name>
    <name evidence="14" type="ORF">HT102_11155</name>
</gene>
<dbReference type="InterPro" id="IPR015413">
    <property type="entry name" value="Methionyl/Leucyl_tRNA_Synth"/>
</dbReference>
<dbReference type="FunFam" id="3.40.50.620:FF:000060">
    <property type="entry name" value="Leucine--tRNA ligase"/>
    <property type="match status" value="1"/>
</dbReference>
<evidence type="ECO:0000256" key="10">
    <source>
        <dbReference type="RuleBase" id="RU363039"/>
    </source>
</evidence>
<dbReference type="InterPro" id="IPR009008">
    <property type="entry name" value="Val/Leu/Ile-tRNA-synth_edit"/>
</dbReference>
<dbReference type="InterPro" id="IPR009080">
    <property type="entry name" value="tRNAsynth_Ia_anticodon-bd"/>
</dbReference>
<dbReference type="GO" id="GO:0005524">
    <property type="term" value="F:ATP binding"/>
    <property type="evidence" value="ECO:0007669"/>
    <property type="project" value="UniProtKB-UniRule"/>
</dbReference>
<dbReference type="FunFam" id="3.40.50.620:FF:000087">
    <property type="entry name" value="Leucine--tRNA ligase"/>
    <property type="match status" value="1"/>
</dbReference>
<evidence type="ECO:0000313" key="15">
    <source>
        <dbReference type="Proteomes" id="UP000642993"/>
    </source>
</evidence>
<evidence type="ECO:0000256" key="2">
    <source>
        <dbReference type="ARBA" id="ARBA00022490"/>
    </source>
</evidence>
<evidence type="ECO:0000259" key="13">
    <source>
        <dbReference type="Pfam" id="PF13603"/>
    </source>
</evidence>
<dbReference type="HAMAP" id="MF_00049_B">
    <property type="entry name" value="Leu_tRNA_synth_B"/>
    <property type="match status" value="1"/>
</dbReference>
<dbReference type="AlphaFoldDB" id="A0A927JDX8"/>
<feature type="binding site" evidence="9">
    <location>
        <position position="732"/>
    </location>
    <ligand>
        <name>ATP</name>
        <dbReference type="ChEBI" id="CHEBI:30616"/>
    </ligand>
</feature>
<dbReference type="InterPro" id="IPR001412">
    <property type="entry name" value="aa-tRNA-synth_I_CS"/>
</dbReference>
<evidence type="ECO:0000256" key="7">
    <source>
        <dbReference type="ARBA" id="ARBA00023146"/>
    </source>
</evidence>
<dbReference type="GO" id="GO:0005829">
    <property type="term" value="C:cytosol"/>
    <property type="evidence" value="ECO:0007669"/>
    <property type="project" value="TreeGrafter"/>
</dbReference>
<dbReference type="PROSITE" id="PS00178">
    <property type="entry name" value="AA_TRNA_LIGASE_I"/>
    <property type="match status" value="1"/>
</dbReference>
<dbReference type="FunFam" id="3.90.740.10:FF:000017">
    <property type="entry name" value="Leucine--tRNA ligase"/>
    <property type="match status" value="1"/>
</dbReference>
<name>A0A927JDX8_9ACTN</name>
<comment type="similarity">
    <text evidence="1 9 10">Belongs to the class-I aminoacyl-tRNA synthetase family.</text>
</comment>
<keyword evidence="7 9" id="KW-0030">Aminoacyl-tRNA synthetase</keyword>
<dbReference type="InterPro" id="IPR014729">
    <property type="entry name" value="Rossmann-like_a/b/a_fold"/>
</dbReference>
<keyword evidence="3 9" id="KW-0436">Ligase</keyword>
<dbReference type="GO" id="GO:0006429">
    <property type="term" value="P:leucyl-tRNA aminoacylation"/>
    <property type="evidence" value="ECO:0007669"/>
    <property type="project" value="UniProtKB-UniRule"/>
</dbReference>
<dbReference type="GO" id="GO:0004823">
    <property type="term" value="F:leucine-tRNA ligase activity"/>
    <property type="evidence" value="ECO:0007669"/>
    <property type="project" value="UniProtKB-UniRule"/>
</dbReference>
<organism evidence="14 15">
    <name type="scientific">Lolliginicoccus lacisalsi</name>
    <dbReference type="NCBI Taxonomy" id="2742202"/>
    <lineage>
        <taxon>Bacteria</taxon>
        <taxon>Bacillati</taxon>
        <taxon>Actinomycetota</taxon>
        <taxon>Actinomycetes</taxon>
        <taxon>Mycobacteriales</taxon>
        <taxon>Hoyosellaceae</taxon>
        <taxon>Lolliginicoccus</taxon>
    </lineage>
</organism>
<evidence type="ECO:0000259" key="11">
    <source>
        <dbReference type="Pfam" id="PF08264"/>
    </source>
</evidence>
<keyword evidence="15" id="KW-1185">Reference proteome</keyword>
<dbReference type="PANTHER" id="PTHR43740:SF2">
    <property type="entry name" value="LEUCINE--TRNA LIGASE, MITOCHONDRIAL"/>
    <property type="match status" value="1"/>
</dbReference>
<dbReference type="NCBIfam" id="TIGR00396">
    <property type="entry name" value="leuS_bact"/>
    <property type="match status" value="1"/>
</dbReference>
<evidence type="ECO:0000256" key="6">
    <source>
        <dbReference type="ARBA" id="ARBA00022917"/>
    </source>
</evidence>
<keyword evidence="6 9" id="KW-0648">Protein biosynthesis</keyword>
<dbReference type="RefSeq" id="WP_192039503.1">
    <property type="nucleotide sequence ID" value="NZ_JACYWE010000006.1"/>
</dbReference>
<evidence type="ECO:0000256" key="1">
    <source>
        <dbReference type="ARBA" id="ARBA00005594"/>
    </source>
</evidence>
<dbReference type="GO" id="GO:0002161">
    <property type="term" value="F:aminoacyl-tRNA deacylase activity"/>
    <property type="evidence" value="ECO:0007669"/>
    <property type="project" value="InterPro"/>
</dbReference>
<evidence type="ECO:0000256" key="3">
    <source>
        <dbReference type="ARBA" id="ARBA00022598"/>
    </source>
</evidence>
<keyword evidence="4 9" id="KW-0547">Nucleotide-binding</keyword>
<dbReference type="InterPro" id="IPR025709">
    <property type="entry name" value="Leu_tRNA-synth_edit"/>
</dbReference>
<evidence type="ECO:0000256" key="8">
    <source>
        <dbReference type="ARBA" id="ARBA00047469"/>
    </source>
</evidence>
<keyword evidence="2 9" id="KW-0963">Cytoplasm</keyword>
<dbReference type="FunFam" id="3.40.50.620:FF:000056">
    <property type="entry name" value="Leucine--tRNA ligase"/>
    <property type="match status" value="1"/>
</dbReference>
<evidence type="ECO:0000256" key="9">
    <source>
        <dbReference type="HAMAP-Rule" id="MF_00049"/>
    </source>
</evidence>
<dbReference type="Pfam" id="PF09334">
    <property type="entry name" value="tRNA-synt_1g"/>
    <property type="match status" value="1"/>
</dbReference>
<dbReference type="EC" id="6.1.1.4" evidence="9"/>
<reference evidence="14" key="1">
    <citation type="submission" date="2020-09" db="EMBL/GenBank/DDBJ databases">
        <title>Hoyosella lacisalsi sp. nov., a halotolerant actinobacterium isolated from soil of Lake Gudzhirganskoe.</title>
        <authorList>
            <person name="Yang Q."/>
            <person name="Guo P.Y."/>
            <person name="Liu S.W."/>
            <person name="Li F.N."/>
            <person name="Sun C.H."/>
        </authorList>
    </citation>
    <scope>NUCLEOTIDE SEQUENCE</scope>
    <source>
        <strain evidence="14">G463</strain>
    </source>
</reference>
<dbReference type="SUPFAM" id="SSF50677">
    <property type="entry name" value="ValRS/IleRS/LeuRS editing domain"/>
    <property type="match status" value="1"/>
</dbReference>
<evidence type="ECO:0000256" key="5">
    <source>
        <dbReference type="ARBA" id="ARBA00022840"/>
    </source>
</evidence>
<dbReference type="InterPro" id="IPR002302">
    <property type="entry name" value="Leu-tRNA-ligase"/>
</dbReference>
<keyword evidence="5 9" id="KW-0067">ATP-binding</keyword>
<comment type="subcellular location">
    <subcellularLocation>
        <location evidence="9">Cytoplasm</location>
    </subcellularLocation>
</comment>
<feature type="domain" description="Leucyl-tRNA synthetase editing" evidence="13">
    <location>
        <begin position="291"/>
        <end position="477"/>
    </location>
</feature>
<sequence length="958" mass="106408">MTQSSTATGDKTPQHRYTADLAGELERRWQNEWTTKGTFDAPNPPGPLAGDVPDDKLFVLDMFPYPSGAGLHVGHPLGFIATDVYARFHRMQGHNVLHTMGFDSFGLPAEQYAVQTGTHPRTTTEANIERYLAQIRRLGLGHDERRRVATTDASFYKWTQWIFLQIYNAWFDPELGRARRIDELIAEFESGARQVPGDQAWSEMSQGDREQVLEQYRLVYHSNAMVNWCPGLGTVLANEEVTADGRSERGNYPVFRKHLSQWMMRITSYADRLLDDLDDLDWPEKVKTMQRNWIGRSRGASVHFATEGDATIEVFTTRPDTLFGATYMVLAPEHALVEALVADAWPAGTDPRWTGGAGSPREAVDAYRASIASKSDLERQESKEKTGVFLGAHAINPVNGHRIPVFIADYVLTGYGTGAIMAVPAHDDRDHEFATVLGLDIIPVVAPRGEGQAPEGEAFTGDGEAINSANDSGLDINGLAVADAKAATITWLEAKGMGRGTVQYKLRDWLFARQRYWGEPFPIVYDEDGVTHALPESMLPVELPDLTDYAPVTFDPDDASSEPSPPLAKAVDWVNVELDLGDGPKRYRRDTNVMPQWAGSSWYQLRYIDPTNEVEFCAKDNEQYWVGPRPEHHGPRDPGGVDLYVGGVEHAVLHLLYARFWHKVLHDLGHVTSSEPYRRLFNQGYIQAFAYTDDRGVYVPAEEVTESEGGFSWTNPAGETIAVHQEYGKMGKSLRNSVTPDEIAEDFGADTLRMYEMSMGPLDASRPWATKDVVGAHRFLQRVWRLVIDESTGGIKTTATEPDEETLRILHRTIAGVSDDYGSLRMNTAGAKLIELTNHLTKHCPDAPPRAAVEPLVLMLAPLAPHVAEELWHRLGHGDSLAHGPFPVADEQWLIDDSVEYPIQVNGKVRDRITVAADADRATVEAAALAAPRIVAALQDKQPRKVIVIPGKMVNVVL</sequence>
<dbReference type="CDD" id="cd07958">
    <property type="entry name" value="Anticodon_Ia_Leu_BEm"/>
    <property type="match status" value="1"/>
</dbReference>
<dbReference type="Proteomes" id="UP000642993">
    <property type="component" value="Unassembled WGS sequence"/>
</dbReference>
<dbReference type="FunFam" id="1.10.730.10:FF:000011">
    <property type="entry name" value="Leucine--tRNA ligase chloroplastic/mitochondrial"/>
    <property type="match status" value="1"/>
</dbReference>